<comment type="caution">
    <text evidence="14">The sequence shown here is derived from an EMBL/GenBank/DDBJ whole genome shotgun (WGS) entry which is preliminary data.</text>
</comment>
<evidence type="ECO:0000256" key="2">
    <source>
        <dbReference type="ARBA" id="ARBA00010958"/>
    </source>
</evidence>
<feature type="compositionally biased region" description="Basic residues" evidence="12">
    <location>
        <begin position="130"/>
        <end position="141"/>
    </location>
</feature>
<evidence type="ECO:0000313" key="15">
    <source>
        <dbReference type="Proteomes" id="UP001146793"/>
    </source>
</evidence>
<sequence length="599" mass="71195">MELLAVCAQINNFYKLSFKFCPNSWLYIRYGMGLYVPNRHSPGMVSNVLKQLVKKNHDDCFRIYTSNDSCISFSEIQKLAELGNSSPKLLKKSKTEKENKKEKEKENQNQKKRENQKKKKNQKEKDNRIRKEKKKEKKKYRNSFFRTDYNDSTIHTLGVAKQNWKKKKDDSKIKYSYSDLFFPSINQPQKKTSIFKYSNYLENKSREKKTNYKRKLNYKTLDFDKKMKIETVTPPRIVINKKIIPKLIDEFSLLKDSSDSDSFDINLKNKKNIDRSMKNEELKNDGDHESLENDNDFDFDFVNEDLQNKSVCIKKNEIDDFILIDEDEIKPPTKKNNKKKTSSKEWGYVEIINKKGKRSKPKIKKNEKARKGEDKRRRVKKWEEKRRKREEKRRRREKKKKYLHLKIEFTEKKILKKNKSKTEIHPRSSNENFFYSIIVSSKIILNFNETSVESSKNKNKNKNNHWVPIIIYLPTRLGLAKLNPRYIEPLTEVMKFPQSIGIIGGKPNTSFYFIGIQNKSFFFLDPHRTQKYKGEFFSSTLDTSSFIQRSIYSINIESIEPSIAIGFLLKDENDFQDFISRATEFLKKFKNAPIFSITN</sequence>
<organism evidence="14 15">
    <name type="scientific">Anaeramoeba flamelloides</name>
    <dbReference type="NCBI Taxonomy" id="1746091"/>
    <lineage>
        <taxon>Eukaryota</taxon>
        <taxon>Metamonada</taxon>
        <taxon>Anaeramoebidae</taxon>
        <taxon>Anaeramoeba</taxon>
    </lineage>
</organism>
<dbReference type="PANTHER" id="PTHR22624:SF49">
    <property type="entry name" value="CYSTEINE PROTEASE"/>
    <property type="match status" value="1"/>
</dbReference>
<dbReference type="EMBL" id="JANTQA010000015">
    <property type="protein sequence ID" value="KAJ3447722.1"/>
    <property type="molecule type" value="Genomic_DNA"/>
</dbReference>
<keyword evidence="3" id="KW-0813">Transport</keyword>
<feature type="domain" description="Peptidase C54 catalytic" evidence="13">
    <location>
        <begin position="437"/>
        <end position="580"/>
    </location>
</feature>
<dbReference type="PANTHER" id="PTHR22624">
    <property type="entry name" value="CYSTEINE PROTEASE ATG4"/>
    <property type="match status" value="1"/>
</dbReference>
<dbReference type="GO" id="GO:0000423">
    <property type="term" value="P:mitophagy"/>
    <property type="evidence" value="ECO:0007669"/>
    <property type="project" value="TreeGrafter"/>
</dbReference>
<dbReference type="Proteomes" id="UP001146793">
    <property type="component" value="Unassembled WGS sequence"/>
</dbReference>
<dbReference type="GO" id="GO:0035973">
    <property type="term" value="P:aggrephagy"/>
    <property type="evidence" value="ECO:0007669"/>
    <property type="project" value="TreeGrafter"/>
</dbReference>
<dbReference type="GO" id="GO:0034727">
    <property type="term" value="P:piecemeal microautophagy of the nucleus"/>
    <property type="evidence" value="ECO:0007669"/>
    <property type="project" value="TreeGrafter"/>
</dbReference>
<accession>A0AAV8A4P0</accession>
<dbReference type="GO" id="GO:0000045">
    <property type="term" value="P:autophagosome assembly"/>
    <property type="evidence" value="ECO:0007669"/>
    <property type="project" value="TreeGrafter"/>
</dbReference>
<dbReference type="GO" id="GO:0019786">
    <property type="term" value="F:protein-phosphatidylethanolamide deconjugating activity"/>
    <property type="evidence" value="ECO:0007669"/>
    <property type="project" value="InterPro"/>
</dbReference>
<evidence type="ECO:0000256" key="11">
    <source>
        <dbReference type="RuleBase" id="RU363115"/>
    </source>
</evidence>
<feature type="compositionally biased region" description="Basic residues" evidence="12">
    <location>
        <begin position="386"/>
        <end position="398"/>
    </location>
</feature>
<keyword evidence="5 11" id="KW-0645">Protease</keyword>
<keyword evidence="7" id="KW-0788">Thiol protease</keyword>
<keyword evidence="8 11" id="KW-0653">Protein transport</keyword>
<keyword evidence="6 11" id="KW-0378">Hydrolase</keyword>
<dbReference type="InterPro" id="IPR046792">
    <property type="entry name" value="Peptidase_C54_cat"/>
</dbReference>
<feature type="compositionally biased region" description="Basic and acidic residues" evidence="12">
    <location>
        <begin position="93"/>
        <end position="113"/>
    </location>
</feature>
<evidence type="ECO:0000256" key="3">
    <source>
        <dbReference type="ARBA" id="ARBA00022448"/>
    </source>
</evidence>
<evidence type="ECO:0000256" key="6">
    <source>
        <dbReference type="ARBA" id="ARBA00022801"/>
    </source>
</evidence>
<dbReference type="GO" id="GO:0016485">
    <property type="term" value="P:protein processing"/>
    <property type="evidence" value="ECO:0007669"/>
    <property type="project" value="TreeGrafter"/>
</dbReference>
<dbReference type="GO" id="GO:0005737">
    <property type="term" value="C:cytoplasm"/>
    <property type="evidence" value="ECO:0007669"/>
    <property type="project" value="UniProtKB-SubCell"/>
</dbReference>
<dbReference type="SUPFAM" id="SSF54001">
    <property type="entry name" value="Cysteine proteinases"/>
    <property type="match status" value="1"/>
</dbReference>
<comment type="catalytic activity">
    <reaction evidence="10">
        <text>[protein]-C-terminal L-amino acid-glycyl-phosphatidylethanolamide + H2O = [protein]-C-terminal L-amino acid-glycine + a 1,2-diacyl-sn-glycero-3-phosphoethanolamine</text>
        <dbReference type="Rhea" id="RHEA:67548"/>
        <dbReference type="Rhea" id="RHEA-COMP:17323"/>
        <dbReference type="Rhea" id="RHEA-COMP:17324"/>
        <dbReference type="ChEBI" id="CHEBI:15377"/>
        <dbReference type="ChEBI" id="CHEBI:64612"/>
        <dbReference type="ChEBI" id="CHEBI:172940"/>
        <dbReference type="ChEBI" id="CHEBI:172941"/>
    </reaction>
    <physiologicalReaction direction="left-to-right" evidence="10">
        <dbReference type="Rhea" id="RHEA:67549"/>
    </physiologicalReaction>
</comment>
<dbReference type="GO" id="GO:0004197">
    <property type="term" value="F:cysteine-type endopeptidase activity"/>
    <property type="evidence" value="ECO:0007669"/>
    <property type="project" value="TreeGrafter"/>
</dbReference>
<dbReference type="Pfam" id="PF03416">
    <property type="entry name" value="Peptidase_C54"/>
    <property type="match status" value="1"/>
</dbReference>
<dbReference type="InterPro" id="IPR005078">
    <property type="entry name" value="Peptidase_C54"/>
</dbReference>
<protein>
    <recommendedName>
        <fullName evidence="11">Cysteine protease</fullName>
        <ecNumber evidence="11">3.4.22.-</ecNumber>
    </recommendedName>
</protein>
<comment type="subcellular location">
    <subcellularLocation>
        <location evidence="1 11">Cytoplasm</location>
    </subcellularLocation>
</comment>
<evidence type="ECO:0000256" key="4">
    <source>
        <dbReference type="ARBA" id="ARBA00022490"/>
    </source>
</evidence>
<keyword evidence="4 11" id="KW-0963">Cytoplasm</keyword>
<name>A0AAV8A4P0_9EUKA</name>
<evidence type="ECO:0000256" key="12">
    <source>
        <dbReference type="SAM" id="MobiDB-lite"/>
    </source>
</evidence>
<evidence type="ECO:0000259" key="13">
    <source>
        <dbReference type="Pfam" id="PF03416"/>
    </source>
</evidence>
<comment type="function">
    <text evidence="11">Cysteine protease that plays a key role in autophagy by mediating both proteolytic activation and delipidation of ATG8 family proteins.</text>
</comment>
<evidence type="ECO:0000256" key="10">
    <source>
        <dbReference type="ARBA" id="ARBA00029362"/>
    </source>
</evidence>
<proteinExistence type="inferred from homology"/>
<evidence type="ECO:0000313" key="14">
    <source>
        <dbReference type="EMBL" id="KAJ3447722.1"/>
    </source>
</evidence>
<dbReference type="AlphaFoldDB" id="A0AAV8A4P0"/>
<dbReference type="GO" id="GO:0015031">
    <property type="term" value="P:protein transport"/>
    <property type="evidence" value="ECO:0007669"/>
    <property type="project" value="UniProtKB-KW"/>
</dbReference>
<feature type="region of interest" description="Disordered" evidence="12">
    <location>
        <begin position="87"/>
        <end position="141"/>
    </location>
</feature>
<gene>
    <name evidence="14" type="ORF">M0812_00194</name>
</gene>
<reference evidence="14" key="1">
    <citation type="submission" date="2022-08" db="EMBL/GenBank/DDBJ databases">
        <title>Novel sulphate-reducing endosymbionts in the free-living metamonad Anaeramoeba.</title>
        <authorList>
            <person name="Jerlstrom-Hultqvist J."/>
            <person name="Cepicka I."/>
            <person name="Gallot-Lavallee L."/>
            <person name="Salas-Leiva D."/>
            <person name="Curtis B.A."/>
            <person name="Zahonova K."/>
            <person name="Pipaliya S."/>
            <person name="Dacks J."/>
            <person name="Roger A.J."/>
        </authorList>
    </citation>
    <scope>NUCLEOTIDE SEQUENCE</scope>
    <source>
        <strain evidence="14">Busselton2</strain>
    </source>
</reference>
<comment type="similarity">
    <text evidence="2 11">Belongs to the peptidase C54 family.</text>
</comment>
<feature type="region of interest" description="Disordered" evidence="12">
    <location>
        <begin position="356"/>
        <end position="398"/>
    </location>
</feature>
<evidence type="ECO:0000256" key="9">
    <source>
        <dbReference type="ARBA" id="ARBA00023006"/>
    </source>
</evidence>
<evidence type="ECO:0000256" key="5">
    <source>
        <dbReference type="ARBA" id="ARBA00022670"/>
    </source>
</evidence>
<dbReference type="InterPro" id="IPR038765">
    <property type="entry name" value="Papain-like_cys_pep_sf"/>
</dbReference>
<keyword evidence="9 11" id="KW-0072">Autophagy</keyword>
<evidence type="ECO:0000256" key="8">
    <source>
        <dbReference type="ARBA" id="ARBA00022927"/>
    </source>
</evidence>
<evidence type="ECO:0000256" key="1">
    <source>
        <dbReference type="ARBA" id="ARBA00004496"/>
    </source>
</evidence>
<evidence type="ECO:0000256" key="7">
    <source>
        <dbReference type="ARBA" id="ARBA00022807"/>
    </source>
</evidence>
<dbReference type="EC" id="3.4.22.-" evidence="11"/>
<feature type="compositionally biased region" description="Basic and acidic residues" evidence="12">
    <location>
        <begin position="364"/>
        <end position="385"/>
    </location>
</feature>